<evidence type="ECO:0000313" key="2">
    <source>
        <dbReference type="EMBL" id="KND86594.1"/>
    </source>
</evidence>
<dbReference type="InterPro" id="IPR058998">
    <property type="entry name" value="YycE-like_N"/>
</dbReference>
<sequence>MPAWFVIFYEQYVRQHTQVVDIIHAKEMSEYASENDGHAVSIVEPHLNEENQEVHPVAIGTTTRNSYDPQSALRLTVGVFTATCNTPDHTHNFPAAIQNEGRSSAQQQQALSVPMTLATAHLRVARPTDNIAALLPFYCSGLGFQDLLEFKEHEGFDGIMIGHKGVGYHLEFTTTRGHTAGRAPTQDNLLVFYLPESDEFGAAVARMQERGFDPVVSFNPYWDRCGKTFEDPDGYRIVLANMPSPA</sequence>
<dbReference type="Pfam" id="PF22659">
    <property type="entry name" value="YycE-like_C"/>
    <property type="match status" value="1"/>
</dbReference>
<dbReference type="CDD" id="cd06587">
    <property type="entry name" value="VOC"/>
    <property type="match status" value="1"/>
</dbReference>
<dbReference type="InterPro" id="IPR037523">
    <property type="entry name" value="VOC_core"/>
</dbReference>
<comment type="caution">
    <text evidence="2">The sequence shown here is derived from an EMBL/GenBank/DDBJ whole genome shotgun (WGS) entry which is preliminary data.</text>
</comment>
<dbReference type="PROSITE" id="PS51819">
    <property type="entry name" value="VOC"/>
    <property type="match status" value="1"/>
</dbReference>
<dbReference type="Gene3D" id="3.10.180.10">
    <property type="entry name" value="2,3-Dihydroxybiphenyl 1,2-Dioxygenase, domain 1"/>
    <property type="match status" value="1"/>
</dbReference>
<dbReference type="InterPro" id="IPR058997">
    <property type="entry name" value="YycE-like_C"/>
</dbReference>
<dbReference type="Pfam" id="PF22658">
    <property type="entry name" value="YycE-like_N"/>
    <property type="match status" value="1"/>
</dbReference>
<dbReference type="Proteomes" id="UP000036947">
    <property type="component" value="Unassembled WGS sequence"/>
</dbReference>
<dbReference type="EMBL" id="LFRF01000052">
    <property type="protein sequence ID" value="KND86594.1"/>
    <property type="molecule type" value="Genomic_DNA"/>
</dbReference>
<accession>A0A0L0MXS6</accession>
<dbReference type="InterPro" id="IPR029068">
    <property type="entry name" value="Glyas_Bleomycin-R_OHBP_Dase"/>
</dbReference>
<gene>
    <name evidence="2" type="ORF">TOPH_08733</name>
</gene>
<evidence type="ECO:0000313" key="3">
    <source>
        <dbReference type="Proteomes" id="UP000036947"/>
    </source>
</evidence>
<proteinExistence type="predicted"/>
<evidence type="ECO:0000259" key="1">
    <source>
        <dbReference type="PROSITE" id="PS51819"/>
    </source>
</evidence>
<keyword evidence="3" id="KW-1185">Reference proteome</keyword>
<dbReference type="AlphaFoldDB" id="A0A0L0MXS6"/>
<organism evidence="2 3">
    <name type="scientific">Tolypocladium ophioglossoides (strain CBS 100239)</name>
    <name type="common">Snaketongue truffleclub</name>
    <name type="synonym">Elaphocordyceps ophioglossoides</name>
    <dbReference type="NCBI Taxonomy" id="1163406"/>
    <lineage>
        <taxon>Eukaryota</taxon>
        <taxon>Fungi</taxon>
        <taxon>Dikarya</taxon>
        <taxon>Ascomycota</taxon>
        <taxon>Pezizomycotina</taxon>
        <taxon>Sordariomycetes</taxon>
        <taxon>Hypocreomycetidae</taxon>
        <taxon>Hypocreales</taxon>
        <taxon>Ophiocordycipitaceae</taxon>
        <taxon>Tolypocladium</taxon>
    </lineage>
</organism>
<reference evidence="2 3" key="1">
    <citation type="journal article" date="2015" name="BMC Genomics">
        <title>The genome of the truffle-parasite Tolypocladium ophioglossoides and the evolution of antifungal peptaibiotics.</title>
        <authorList>
            <person name="Quandt C.A."/>
            <person name="Bushley K.E."/>
            <person name="Spatafora J.W."/>
        </authorList>
    </citation>
    <scope>NUCLEOTIDE SEQUENCE [LARGE SCALE GENOMIC DNA]</scope>
    <source>
        <strain evidence="2 3">CBS 100239</strain>
    </source>
</reference>
<dbReference type="OrthoDB" id="2338662at2759"/>
<name>A0A0L0MXS6_TOLOC</name>
<feature type="domain" description="VOC" evidence="1">
    <location>
        <begin position="118"/>
        <end position="242"/>
    </location>
</feature>
<protein>
    <submittedName>
        <fullName evidence="2">Uncharacterized protein YycE</fullName>
    </submittedName>
</protein>
<dbReference type="SUPFAM" id="SSF54593">
    <property type="entry name" value="Glyoxalase/Bleomycin resistance protein/Dihydroxybiphenyl dioxygenase"/>
    <property type="match status" value="1"/>
</dbReference>